<protein>
    <recommendedName>
        <fullName evidence="4">Transmembrane protein</fullName>
    </recommendedName>
</protein>
<dbReference type="EMBL" id="WCTJ01000039">
    <property type="protein sequence ID" value="KAB4248389.1"/>
    <property type="molecule type" value="Genomic_DNA"/>
</dbReference>
<organism evidence="2 3">
    <name type="scientific">Bacteroides uniformis</name>
    <dbReference type="NCBI Taxonomy" id="820"/>
    <lineage>
        <taxon>Bacteria</taxon>
        <taxon>Pseudomonadati</taxon>
        <taxon>Bacteroidota</taxon>
        <taxon>Bacteroidia</taxon>
        <taxon>Bacteroidales</taxon>
        <taxon>Bacteroidaceae</taxon>
        <taxon>Bacteroides</taxon>
    </lineage>
</organism>
<sequence length="108" mass="12309">MGWIIFVIWMIIGIAINICIVIEKSSEDKLKERTKKTGMLFMWIGVTGIIIAVLYGLCWAWYYFCCGFLVFEDPSPGWKIIWGLTSLIPLGLIVGLIAIFSGWDPFKK</sequence>
<gene>
    <name evidence="2" type="ORF">GAP48_18745</name>
</gene>
<feature type="transmembrane region" description="Helical" evidence="1">
    <location>
        <begin position="80"/>
        <end position="103"/>
    </location>
</feature>
<keyword evidence="1" id="KW-1133">Transmembrane helix</keyword>
<evidence type="ECO:0008006" key="4">
    <source>
        <dbReference type="Google" id="ProtNLM"/>
    </source>
</evidence>
<dbReference type="RefSeq" id="WP_151882034.1">
    <property type="nucleotide sequence ID" value="NZ_WCTH01000011.1"/>
</dbReference>
<feature type="transmembrane region" description="Helical" evidence="1">
    <location>
        <begin position="6"/>
        <end position="22"/>
    </location>
</feature>
<comment type="caution">
    <text evidence="2">The sequence shown here is derived from an EMBL/GenBank/DDBJ whole genome shotgun (WGS) entry which is preliminary data.</text>
</comment>
<keyword evidence="1" id="KW-0472">Membrane</keyword>
<keyword evidence="1" id="KW-0812">Transmembrane</keyword>
<dbReference type="Proteomes" id="UP000487989">
    <property type="component" value="Unassembled WGS sequence"/>
</dbReference>
<evidence type="ECO:0000313" key="2">
    <source>
        <dbReference type="EMBL" id="KAB4248389.1"/>
    </source>
</evidence>
<evidence type="ECO:0000313" key="3">
    <source>
        <dbReference type="Proteomes" id="UP000487989"/>
    </source>
</evidence>
<feature type="transmembrane region" description="Helical" evidence="1">
    <location>
        <begin position="43"/>
        <end position="64"/>
    </location>
</feature>
<dbReference type="AlphaFoldDB" id="A0A6I0LNE5"/>
<evidence type="ECO:0000256" key="1">
    <source>
        <dbReference type="SAM" id="Phobius"/>
    </source>
</evidence>
<name>A0A6I0LNE5_BACUN</name>
<reference evidence="2 3" key="1">
    <citation type="journal article" date="2019" name="Nat. Med.">
        <title>A library of human gut bacterial isolates paired with longitudinal multiomics data enables mechanistic microbiome research.</title>
        <authorList>
            <person name="Poyet M."/>
            <person name="Groussin M."/>
            <person name="Gibbons S.M."/>
            <person name="Avila-Pacheco J."/>
            <person name="Jiang X."/>
            <person name="Kearney S.M."/>
            <person name="Perrotta A.R."/>
            <person name="Berdy B."/>
            <person name="Zhao S."/>
            <person name="Lieberman T.D."/>
            <person name="Swanson P.K."/>
            <person name="Smith M."/>
            <person name="Roesemann S."/>
            <person name="Alexander J.E."/>
            <person name="Rich S.A."/>
            <person name="Livny J."/>
            <person name="Vlamakis H."/>
            <person name="Clish C."/>
            <person name="Bullock K."/>
            <person name="Deik A."/>
            <person name="Scott J."/>
            <person name="Pierce K.A."/>
            <person name="Xavier R.J."/>
            <person name="Alm E.J."/>
        </authorList>
    </citation>
    <scope>NUCLEOTIDE SEQUENCE [LARGE SCALE GENOMIC DNA]</scope>
    <source>
        <strain evidence="2 3">BIOML-A3</strain>
    </source>
</reference>
<accession>A0A6I0LNE5</accession>
<proteinExistence type="predicted"/>